<gene>
    <name evidence="2" type="ORF">H9661_02440</name>
</gene>
<name>A0ABR8PPU5_9CLOT</name>
<keyword evidence="1" id="KW-0472">Membrane</keyword>
<feature type="transmembrane region" description="Helical" evidence="1">
    <location>
        <begin position="6"/>
        <end position="26"/>
    </location>
</feature>
<reference evidence="2 3" key="1">
    <citation type="submission" date="2020-08" db="EMBL/GenBank/DDBJ databases">
        <title>A Genomic Blueprint of the Chicken Gut Microbiome.</title>
        <authorList>
            <person name="Gilroy R."/>
            <person name="Ravi A."/>
            <person name="Getino M."/>
            <person name="Pursley I."/>
            <person name="Horton D.L."/>
            <person name="Alikhan N.-F."/>
            <person name="Baker D."/>
            <person name="Gharbi K."/>
            <person name="Hall N."/>
            <person name="Watson M."/>
            <person name="Adriaenssens E.M."/>
            <person name="Foster-Nyarko E."/>
            <person name="Jarju S."/>
            <person name="Secka A."/>
            <person name="Antonio M."/>
            <person name="Oren A."/>
            <person name="Chaudhuri R."/>
            <person name="La Ragione R.M."/>
            <person name="Hildebrand F."/>
            <person name="Pallen M.J."/>
        </authorList>
    </citation>
    <scope>NUCLEOTIDE SEQUENCE [LARGE SCALE GENOMIC DNA]</scope>
    <source>
        <strain evidence="2 3">Sa3CVN1</strain>
    </source>
</reference>
<proteinExistence type="predicted"/>
<evidence type="ECO:0000313" key="2">
    <source>
        <dbReference type="EMBL" id="MBD7910205.1"/>
    </source>
</evidence>
<keyword evidence="1" id="KW-1133">Transmembrane helix</keyword>
<dbReference type="Proteomes" id="UP000627781">
    <property type="component" value="Unassembled WGS sequence"/>
</dbReference>
<dbReference type="RefSeq" id="WP_191767625.1">
    <property type="nucleotide sequence ID" value="NZ_JACSRA010000003.1"/>
</dbReference>
<evidence type="ECO:0000256" key="1">
    <source>
        <dbReference type="SAM" id="Phobius"/>
    </source>
</evidence>
<comment type="caution">
    <text evidence="2">The sequence shown here is derived from an EMBL/GenBank/DDBJ whole genome shotgun (WGS) entry which is preliminary data.</text>
</comment>
<dbReference type="EMBL" id="JACSRA010000003">
    <property type="protein sequence ID" value="MBD7910205.1"/>
    <property type="molecule type" value="Genomic_DNA"/>
</dbReference>
<sequence>MNYEVMFYVGMALTIILLIITIVAFFKCNVVEIIYDLLGIKKGKKSNTTKKDKEFAARVQVKKVDEAKIQTKTDFVEKQVTKEYVIESSLEDNEGTQLLEEGKTGPIVNNNETSLLDDETSLLEEVDDETSLLEEETGLLDEGETSLLEEYEDGFARMFTKEIDITVIHTDMVI</sequence>
<accession>A0ABR8PPU5</accession>
<keyword evidence="3" id="KW-1185">Reference proteome</keyword>
<organism evidence="2 3">
    <name type="scientific">Clostridium cibarium</name>
    <dbReference type="NCBI Taxonomy" id="2762247"/>
    <lineage>
        <taxon>Bacteria</taxon>
        <taxon>Bacillati</taxon>
        <taxon>Bacillota</taxon>
        <taxon>Clostridia</taxon>
        <taxon>Eubacteriales</taxon>
        <taxon>Clostridiaceae</taxon>
        <taxon>Clostridium</taxon>
    </lineage>
</organism>
<keyword evidence="1" id="KW-0812">Transmembrane</keyword>
<protein>
    <submittedName>
        <fullName evidence="2">Uncharacterized protein</fullName>
    </submittedName>
</protein>
<evidence type="ECO:0000313" key="3">
    <source>
        <dbReference type="Proteomes" id="UP000627781"/>
    </source>
</evidence>